<accession>A0AAD3CWG4</accession>
<dbReference type="GO" id="GO:0004812">
    <property type="term" value="F:aminoacyl-tRNA ligase activity"/>
    <property type="evidence" value="ECO:0007669"/>
    <property type="project" value="InterPro"/>
</dbReference>
<feature type="domain" description="SAP" evidence="2">
    <location>
        <begin position="578"/>
        <end position="612"/>
    </location>
</feature>
<dbReference type="SUPFAM" id="SSF47323">
    <property type="entry name" value="Anticodon-binding domain of a subclass of class I aminoacyl-tRNA synthetases"/>
    <property type="match status" value="3"/>
</dbReference>
<dbReference type="Gene3D" id="1.10.720.30">
    <property type="entry name" value="SAP domain"/>
    <property type="match status" value="1"/>
</dbReference>
<dbReference type="GO" id="GO:0006418">
    <property type="term" value="P:tRNA aminoacylation for protein translation"/>
    <property type="evidence" value="ECO:0007669"/>
    <property type="project" value="InterPro"/>
</dbReference>
<feature type="region of interest" description="Disordered" evidence="1">
    <location>
        <begin position="1"/>
        <end position="66"/>
    </location>
</feature>
<protein>
    <recommendedName>
        <fullName evidence="2">SAP domain-containing protein</fullName>
    </recommendedName>
</protein>
<organism evidence="3 4">
    <name type="scientific">Chaetoceros tenuissimus</name>
    <dbReference type="NCBI Taxonomy" id="426638"/>
    <lineage>
        <taxon>Eukaryota</taxon>
        <taxon>Sar</taxon>
        <taxon>Stramenopiles</taxon>
        <taxon>Ochrophyta</taxon>
        <taxon>Bacillariophyta</taxon>
        <taxon>Coscinodiscophyceae</taxon>
        <taxon>Chaetocerotophycidae</taxon>
        <taxon>Chaetocerotales</taxon>
        <taxon>Chaetocerotaceae</taxon>
        <taxon>Chaetoceros</taxon>
    </lineage>
</organism>
<dbReference type="SUPFAM" id="SSF68906">
    <property type="entry name" value="SAP domain"/>
    <property type="match status" value="1"/>
</dbReference>
<dbReference type="PROSITE" id="PS50800">
    <property type="entry name" value="SAP"/>
    <property type="match status" value="1"/>
</dbReference>
<keyword evidence="4" id="KW-1185">Reference proteome</keyword>
<gene>
    <name evidence="3" type="ORF">CTEN210_09778</name>
</gene>
<feature type="compositionally biased region" description="Low complexity" evidence="1">
    <location>
        <begin position="25"/>
        <end position="41"/>
    </location>
</feature>
<sequence>METDLQNDSFDIYNDEPIKSQEADSSTSSNSFKRSRSSNYNKNKRNNKPRRPRQKRFYKRDPNDDMSKQVNEELIMKLIVQRSKAQKEKNYIRADDILHELNTVHGVYVWDKDSLWSCSSIAPSRRYGSKQSLNRSSRSLNRYGHDYTQIGDEIDTNICQLSLQEIHSLIAQRLECKLTKRFREADEIQQTLYENGVKVHDKLRQWRADSGVFEDMDQFVASRGNPFTKNEFSQEISKEILEENETWEQDMMNLIESRDEARSTKDYYEADRIRDLLWKEYRCAVDDKTRTYSIGGNFGPNGSFLWTDNGPVNPRRLQNVDSSRDWRLVGGMYTLSPRSKELQKQDQEEIFNLIHDRLEAKRVGDYDVSDLIRDHLYETYDISVDDQLRQFSVGGLFDENDTKSIRKQSPTTASGKLTSGYVRRYNLRGGVGHLSPKEVELVEALVQRRSEEMSRFNKQAAQSIRDGLKKKYYVIIDDVNGEYHVRGNDYILSPRCKEEDIPQEIRDSRTEIEMLIRERAQSKVEKDYARADEIRTDLKESYGIKLDDRLKEWSFQYCIENDQACQMDEAVMPNNDQLSRMTVVELKDQLRTLGLPVSGKKADLVTRLIEYNDE</sequence>
<dbReference type="InterPro" id="IPR003034">
    <property type="entry name" value="SAP_dom"/>
</dbReference>
<dbReference type="EMBL" id="BLLK01000046">
    <property type="protein sequence ID" value="GFH53302.1"/>
    <property type="molecule type" value="Genomic_DNA"/>
</dbReference>
<name>A0AAD3CWG4_9STRA</name>
<evidence type="ECO:0000259" key="2">
    <source>
        <dbReference type="PROSITE" id="PS50800"/>
    </source>
</evidence>
<feature type="compositionally biased region" description="Basic residues" evidence="1">
    <location>
        <begin position="42"/>
        <end position="58"/>
    </location>
</feature>
<evidence type="ECO:0000313" key="4">
    <source>
        <dbReference type="Proteomes" id="UP001054902"/>
    </source>
</evidence>
<dbReference type="Gene3D" id="1.20.120.1910">
    <property type="entry name" value="Cysteine-tRNA ligase, C-terminal anti-codon recognition domain"/>
    <property type="match status" value="3"/>
</dbReference>
<comment type="caution">
    <text evidence="3">The sequence shown here is derived from an EMBL/GenBank/DDBJ whole genome shotgun (WGS) entry which is preliminary data.</text>
</comment>
<evidence type="ECO:0000313" key="3">
    <source>
        <dbReference type="EMBL" id="GFH53302.1"/>
    </source>
</evidence>
<dbReference type="AlphaFoldDB" id="A0AAD3CWG4"/>
<dbReference type="InterPro" id="IPR009080">
    <property type="entry name" value="tRNAsynth_Ia_anticodon-bd"/>
</dbReference>
<proteinExistence type="predicted"/>
<dbReference type="Pfam" id="PF02037">
    <property type="entry name" value="SAP"/>
    <property type="match status" value="1"/>
</dbReference>
<dbReference type="SMART" id="SM00513">
    <property type="entry name" value="SAP"/>
    <property type="match status" value="1"/>
</dbReference>
<evidence type="ECO:0000256" key="1">
    <source>
        <dbReference type="SAM" id="MobiDB-lite"/>
    </source>
</evidence>
<dbReference type="InterPro" id="IPR036361">
    <property type="entry name" value="SAP_dom_sf"/>
</dbReference>
<reference evidence="3 4" key="1">
    <citation type="journal article" date="2021" name="Sci. Rep.">
        <title>The genome of the diatom Chaetoceros tenuissimus carries an ancient integrated fragment of an extant virus.</title>
        <authorList>
            <person name="Hongo Y."/>
            <person name="Kimura K."/>
            <person name="Takaki Y."/>
            <person name="Yoshida Y."/>
            <person name="Baba S."/>
            <person name="Kobayashi G."/>
            <person name="Nagasaki K."/>
            <person name="Hano T."/>
            <person name="Tomaru Y."/>
        </authorList>
    </citation>
    <scope>NUCLEOTIDE SEQUENCE [LARGE SCALE GENOMIC DNA]</scope>
    <source>
        <strain evidence="3 4">NIES-3715</strain>
    </source>
</reference>
<dbReference type="Proteomes" id="UP001054902">
    <property type="component" value="Unassembled WGS sequence"/>
</dbReference>
<dbReference type="GO" id="GO:0005524">
    <property type="term" value="F:ATP binding"/>
    <property type="evidence" value="ECO:0007669"/>
    <property type="project" value="InterPro"/>
</dbReference>